<evidence type="ECO:0000313" key="2">
    <source>
        <dbReference type="EMBL" id="NNU16724.1"/>
    </source>
</evidence>
<protein>
    <submittedName>
        <fullName evidence="2">Beta-lactamase family protein</fullName>
    </submittedName>
</protein>
<dbReference type="RefSeq" id="WP_173199459.1">
    <property type="nucleotide sequence ID" value="NZ_JABFCX010000003.1"/>
</dbReference>
<name>A0A7Y3RMC0_9PROT</name>
<dbReference type="PANTHER" id="PTHR43319:SF3">
    <property type="entry name" value="BETA-LACTAMASE-RELATED DOMAIN-CONTAINING PROTEIN"/>
    <property type="match status" value="1"/>
</dbReference>
<accession>A0A7Y3RMC0</accession>
<dbReference type="InterPro" id="IPR012338">
    <property type="entry name" value="Beta-lactam/transpept-like"/>
</dbReference>
<gene>
    <name evidence="2" type="ORF">HK107_10360</name>
</gene>
<keyword evidence="3" id="KW-1185">Reference proteome</keyword>
<dbReference type="PANTHER" id="PTHR43319">
    <property type="entry name" value="BETA-LACTAMASE-RELATED"/>
    <property type="match status" value="1"/>
</dbReference>
<evidence type="ECO:0000259" key="1">
    <source>
        <dbReference type="Pfam" id="PF00144"/>
    </source>
</evidence>
<dbReference type="InterPro" id="IPR052907">
    <property type="entry name" value="Beta-lactamase/esterase"/>
</dbReference>
<dbReference type="Pfam" id="PF00144">
    <property type="entry name" value="Beta-lactamase"/>
    <property type="match status" value="1"/>
</dbReference>
<reference evidence="2 3" key="1">
    <citation type="submission" date="2020-05" db="EMBL/GenBank/DDBJ databases">
        <title>Parvularcula mediterraneae sp. nov., isolated from polypropylene straw from shallow seawater of the seashore of Laganas in Zakynthos island, Greece.</title>
        <authorList>
            <person name="Szabo I."/>
            <person name="Al-Omari J."/>
            <person name="Rado J."/>
            <person name="Szerdahelyi G.S."/>
        </authorList>
    </citation>
    <scope>NUCLEOTIDE SEQUENCE [LARGE SCALE GENOMIC DNA]</scope>
    <source>
        <strain evidence="2 3">ZS-1/3</strain>
    </source>
</reference>
<dbReference type="SUPFAM" id="SSF56601">
    <property type="entry name" value="beta-lactamase/transpeptidase-like"/>
    <property type="match status" value="1"/>
</dbReference>
<evidence type="ECO:0000313" key="3">
    <source>
        <dbReference type="Proteomes" id="UP000536835"/>
    </source>
</evidence>
<sequence>MDLRGKADDRFRHVGTALKESLAAGEDLGASVAVIIDGETVVDIAGGYQDKAKTLPYDPRSLTCVFSSGKAVCAALIMAAVSEGKLAYDKPVADYWPTFAAGGKGDITVAEALSHQAGLSAFLEEKDPAIWIDWEATCAAIAEMEPIFAPRSASGYGPQTYGYIAGELLRIANGQSVGRQLAGLTDDVICGLTLSQATRTTPLVKPKRPPDLGEIDAITKAAFLEKWSSPAGVSRQAWAAAEIPASNMHACAHGLAEVMQLFASGCWGELTVSDKVREEAWAERIHGADLVLPFTLSWAAGVMRETGELFGAPPTAIGHYGFGGSCVLADPARNMSFAYVPNQQSPHLVADPRAVRLVKAVYQALT</sequence>
<organism evidence="2 3">
    <name type="scientific">Parvularcula mediterranea</name>
    <dbReference type="NCBI Taxonomy" id="2732508"/>
    <lineage>
        <taxon>Bacteria</taxon>
        <taxon>Pseudomonadati</taxon>
        <taxon>Pseudomonadota</taxon>
        <taxon>Alphaproteobacteria</taxon>
        <taxon>Parvularculales</taxon>
        <taxon>Parvularculaceae</taxon>
        <taxon>Parvularcula</taxon>
    </lineage>
</organism>
<dbReference type="Proteomes" id="UP000536835">
    <property type="component" value="Unassembled WGS sequence"/>
</dbReference>
<dbReference type="Gene3D" id="3.40.710.10">
    <property type="entry name" value="DD-peptidase/beta-lactamase superfamily"/>
    <property type="match status" value="1"/>
</dbReference>
<dbReference type="EMBL" id="JABFCX010000003">
    <property type="protein sequence ID" value="NNU16724.1"/>
    <property type="molecule type" value="Genomic_DNA"/>
</dbReference>
<comment type="caution">
    <text evidence="2">The sequence shown here is derived from an EMBL/GenBank/DDBJ whole genome shotgun (WGS) entry which is preliminary data.</text>
</comment>
<proteinExistence type="predicted"/>
<dbReference type="AlphaFoldDB" id="A0A7Y3RMC0"/>
<dbReference type="InterPro" id="IPR001466">
    <property type="entry name" value="Beta-lactam-related"/>
</dbReference>
<feature type="domain" description="Beta-lactamase-related" evidence="1">
    <location>
        <begin position="25"/>
        <end position="357"/>
    </location>
</feature>